<evidence type="ECO:0000256" key="11">
    <source>
        <dbReference type="RuleBase" id="RU368064"/>
    </source>
</evidence>
<dbReference type="InterPro" id="IPR018525">
    <property type="entry name" value="MCM_CS"/>
</dbReference>
<dbReference type="Gene3D" id="2.20.28.10">
    <property type="match status" value="1"/>
</dbReference>
<keyword evidence="4 10" id="KW-0547">Nucleotide-binding</keyword>
<keyword evidence="6 11" id="KW-0347">Helicase</keyword>
<dbReference type="OMA" id="RHQQTDK"/>
<dbReference type="GO" id="GO:0031261">
    <property type="term" value="C:DNA replication preinitiation complex"/>
    <property type="evidence" value="ECO:0007669"/>
    <property type="project" value="UniProtKB-ARBA"/>
</dbReference>
<evidence type="ECO:0000256" key="8">
    <source>
        <dbReference type="ARBA" id="ARBA00023125"/>
    </source>
</evidence>
<dbReference type="InterPro" id="IPR031327">
    <property type="entry name" value="MCM"/>
</dbReference>
<name>L2GM36_VITCO</name>
<comment type="subunit">
    <text evidence="11">Component of the MCM2-7 complex.</text>
</comment>
<dbReference type="VEuPathDB" id="MicrosporidiaDB:VICG_01603"/>
<comment type="function">
    <text evidence="11">Acts as component of the MCM2-7 complex (MCM complex) which is the replicative helicase essential for 'once per cell cycle' DNA replication initiation and elongation in eukaryotic cells. The active ATPase sites in the MCM2-7 ring are formed through the interaction surfaces of two neighboring subunits such that a critical structure of a conserved arginine finger motif is provided in trans relative to the ATP-binding site of the Walker A box of the adjacent subunit. The six ATPase active sites, however, are likely to contribute differentially to the complex helicase activity.</text>
</comment>
<organism evidence="13 14">
    <name type="scientific">Vittaforma corneae (strain ATCC 50505)</name>
    <name type="common">Microsporidian parasite</name>
    <name type="synonym">Nosema corneum</name>
    <dbReference type="NCBI Taxonomy" id="993615"/>
    <lineage>
        <taxon>Eukaryota</taxon>
        <taxon>Fungi</taxon>
        <taxon>Fungi incertae sedis</taxon>
        <taxon>Microsporidia</taxon>
        <taxon>Nosematidae</taxon>
        <taxon>Vittaforma</taxon>
    </lineage>
</organism>
<evidence type="ECO:0000256" key="2">
    <source>
        <dbReference type="ARBA" id="ARBA00008010"/>
    </source>
</evidence>
<dbReference type="GO" id="GO:0097373">
    <property type="term" value="C:MCM core complex"/>
    <property type="evidence" value="ECO:0007669"/>
    <property type="project" value="UniProtKB-ARBA"/>
</dbReference>
<dbReference type="AlphaFoldDB" id="L2GM36"/>
<dbReference type="FunFam" id="2.20.28.10:FF:000003">
    <property type="entry name" value="DNA helicase"/>
    <property type="match status" value="1"/>
</dbReference>
<dbReference type="EMBL" id="JH370145">
    <property type="protein sequence ID" value="ELA41362.1"/>
    <property type="molecule type" value="Genomic_DNA"/>
</dbReference>
<dbReference type="PANTHER" id="PTHR11630:SF43">
    <property type="entry name" value="DNA REPLICATION LICENSING FACTOR MCM6"/>
    <property type="match status" value="1"/>
</dbReference>
<dbReference type="PRINTS" id="PR01657">
    <property type="entry name" value="MCMFAMILY"/>
</dbReference>
<evidence type="ECO:0000259" key="12">
    <source>
        <dbReference type="PROSITE" id="PS50051"/>
    </source>
</evidence>
<dbReference type="Pfam" id="PF00493">
    <property type="entry name" value="MCM"/>
    <property type="match status" value="1"/>
</dbReference>
<dbReference type="InParanoid" id="L2GM36"/>
<dbReference type="InterPro" id="IPR001208">
    <property type="entry name" value="MCM_dom"/>
</dbReference>
<dbReference type="EC" id="3.6.4.12" evidence="11"/>
<dbReference type="Proteomes" id="UP000011082">
    <property type="component" value="Unassembled WGS sequence"/>
</dbReference>
<keyword evidence="8 10" id="KW-0238">DNA-binding</keyword>
<dbReference type="GO" id="GO:0003697">
    <property type="term" value="F:single-stranded DNA binding"/>
    <property type="evidence" value="ECO:0007669"/>
    <property type="project" value="TreeGrafter"/>
</dbReference>
<dbReference type="SUPFAM" id="SSF50249">
    <property type="entry name" value="Nucleic acid-binding proteins"/>
    <property type="match status" value="1"/>
</dbReference>
<dbReference type="InterPro" id="IPR041562">
    <property type="entry name" value="MCM_lid"/>
</dbReference>
<evidence type="ECO:0000256" key="7">
    <source>
        <dbReference type="ARBA" id="ARBA00022840"/>
    </source>
</evidence>
<evidence type="ECO:0000256" key="9">
    <source>
        <dbReference type="ARBA" id="ARBA00023242"/>
    </source>
</evidence>
<evidence type="ECO:0000256" key="6">
    <source>
        <dbReference type="ARBA" id="ARBA00022806"/>
    </source>
</evidence>
<comment type="similarity">
    <text evidence="2 10">Belongs to the MCM family.</text>
</comment>
<dbReference type="GO" id="GO:0016787">
    <property type="term" value="F:hydrolase activity"/>
    <property type="evidence" value="ECO:0007669"/>
    <property type="project" value="UniProtKB-KW"/>
</dbReference>
<dbReference type="GO" id="GO:0000727">
    <property type="term" value="P:double-strand break repair via break-induced replication"/>
    <property type="evidence" value="ECO:0007669"/>
    <property type="project" value="TreeGrafter"/>
</dbReference>
<dbReference type="SMART" id="SM00350">
    <property type="entry name" value="MCM"/>
    <property type="match status" value="1"/>
</dbReference>
<evidence type="ECO:0000256" key="4">
    <source>
        <dbReference type="ARBA" id="ARBA00022741"/>
    </source>
</evidence>
<dbReference type="InterPro" id="IPR012340">
    <property type="entry name" value="NA-bd_OB-fold"/>
</dbReference>
<comment type="subcellular location">
    <subcellularLocation>
        <location evidence="1 11">Nucleus</location>
    </subcellularLocation>
</comment>
<dbReference type="OrthoDB" id="1744952at2759"/>
<accession>L2GM36</accession>
<dbReference type="GO" id="GO:0005656">
    <property type="term" value="C:nuclear pre-replicative complex"/>
    <property type="evidence" value="ECO:0007669"/>
    <property type="project" value="UniProtKB-ARBA"/>
</dbReference>
<evidence type="ECO:0000256" key="3">
    <source>
        <dbReference type="ARBA" id="ARBA00022705"/>
    </source>
</evidence>
<keyword evidence="5 11" id="KW-0378">Hydrolase</keyword>
<evidence type="ECO:0000313" key="14">
    <source>
        <dbReference type="Proteomes" id="UP000011082"/>
    </source>
</evidence>
<keyword evidence="7 10" id="KW-0067">ATP-binding</keyword>
<comment type="catalytic activity">
    <reaction evidence="11">
        <text>ATP + H2O = ADP + phosphate + H(+)</text>
        <dbReference type="Rhea" id="RHEA:13065"/>
        <dbReference type="ChEBI" id="CHEBI:15377"/>
        <dbReference type="ChEBI" id="CHEBI:15378"/>
        <dbReference type="ChEBI" id="CHEBI:30616"/>
        <dbReference type="ChEBI" id="CHEBI:43474"/>
        <dbReference type="ChEBI" id="CHEBI:456216"/>
        <dbReference type="EC" id="3.6.4.12"/>
    </reaction>
</comment>
<dbReference type="GeneID" id="19882313"/>
<feature type="domain" description="MCM C-terminal AAA(+) ATPase" evidence="12">
    <location>
        <begin position="291"/>
        <end position="495"/>
    </location>
</feature>
<dbReference type="InterPro" id="IPR008049">
    <property type="entry name" value="MCM6"/>
</dbReference>
<protein>
    <recommendedName>
        <fullName evidence="11">DNA replication licensing factor MCM6</fullName>
        <ecNumber evidence="11">3.6.4.12</ecNumber>
    </recommendedName>
</protein>
<reference evidence="14" key="1">
    <citation type="submission" date="2011-05" db="EMBL/GenBank/DDBJ databases">
        <title>The genome sequence of Vittaforma corneae strain ATCC 50505.</title>
        <authorList>
            <consortium name="The Broad Institute Genome Sequencing Platform"/>
            <person name="Cuomo C."/>
            <person name="Didier E."/>
            <person name="Bowers L."/>
            <person name="Young S.K."/>
            <person name="Zeng Q."/>
            <person name="Gargeya S."/>
            <person name="Fitzgerald M."/>
            <person name="Haas B."/>
            <person name="Abouelleil A."/>
            <person name="Alvarado L."/>
            <person name="Arachchi H.M."/>
            <person name="Berlin A."/>
            <person name="Chapman S.B."/>
            <person name="Gearin G."/>
            <person name="Goldberg J."/>
            <person name="Griggs A."/>
            <person name="Gujja S."/>
            <person name="Hansen M."/>
            <person name="Heiman D."/>
            <person name="Howarth C."/>
            <person name="Larimer J."/>
            <person name="Lui A."/>
            <person name="MacDonald P.J.P."/>
            <person name="McCowen C."/>
            <person name="Montmayeur A."/>
            <person name="Murphy C."/>
            <person name="Neiman D."/>
            <person name="Pearson M."/>
            <person name="Priest M."/>
            <person name="Roberts A."/>
            <person name="Saif S."/>
            <person name="Shea T."/>
            <person name="Sisk P."/>
            <person name="Stolte C."/>
            <person name="Sykes S."/>
            <person name="Wortman J."/>
            <person name="Nusbaum C."/>
            <person name="Birren B."/>
        </authorList>
    </citation>
    <scope>NUCLEOTIDE SEQUENCE [LARGE SCALE GENOMIC DNA]</scope>
    <source>
        <strain evidence="14">ATCC 50505</strain>
    </source>
</reference>
<dbReference type="GO" id="GO:1902969">
    <property type="term" value="P:mitotic DNA replication"/>
    <property type="evidence" value="ECO:0007669"/>
    <property type="project" value="TreeGrafter"/>
</dbReference>
<dbReference type="GO" id="GO:1990518">
    <property type="term" value="F:single-stranded 3'-5' DNA helicase activity"/>
    <property type="evidence" value="ECO:0007669"/>
    <property type="project" value="TreeGrafter"/>
</dbReference>
<dbReference type="HOGENOM" id="CLU_000995_3_2_1"/>
<keyword evidence="9" id="KW-0539">Nucleus</keyword>
<dbReference type="PROSITE" id="PS00847">
    <property type="entry name" value="MCM_1"/>
    <property type="match status" value="1"/>
</dbReference>
<dbReference type="InterPro" id="IPR033762">
    <property type="entry name" value="MCM_OB"/>
</dbReference>
<evidence type="ECO:0000256" key="5">
    <source>
        <dbReference type="ARBA" id="ARBA00022801"/>
    </source>
</evidence>
<dbReference type="PROSITE" id="PS50051">
    <property type="entry name" value="MCM_2"/>
    <property type="match status" value="1"/>
</dbReference>
<dbReference type="InterPro" id="IPR027417">
    <property type="entry name" value="P-loop_NTPase"/>
</dbReference>
<dbReference type="FunFam" id="3.40.50.300:FF:002469">
    <property type="entry name" value="Cell division control protein 21"/>
    <property type="match status" value="1"/>
</dbReference>
<dbReference type="Gene3D" id="3.40.50.300">
    <property type="entry name" value="P-loop containing nucleotide triphosphate hydrolases"/>
    <property type="match status" value="1"/>
</dbReference>
<dbReference type="GO" id="GO:0042555">
    <property type="term" value="C:MCM complex"/>
    <property type="evidence" value="ECO:0007669"/>
    <property type="project" value="UniProtKB-UniRule"/>
</dbReference>
<keyword evidence="14" id="KW-1185">Reference proteome</keyword>
<dbReference type="Gene3D" id="2.40.50.140">
    <property type="entry name" value="Nucleic acid-binding proteins"/>
    <property type="match status" value="1"/>
</dbReference>
<dbReference type="FunCoup" id="L2GM36">
    <property type="interactions" value="192"/>
</dbReference>
<dbReference type="CDD" id="cd17757">
    <property type="entry name" value="MCM6"/>
    <property type="match status" value="1"/>
</dbReference>
<dbReference type="PANTHER" id="PTHR11630">
    <property type="entry name" value="DNA REPLICATION LICENSING FACTOR MCM FAMILY MEMBER"/>
    <property type="match status" value="1"/>
</dbReference>
<dbReference type="GO" id="GO:0006270">
    <property type="term" value="P:DNA replication initiation"/>
    <property type="evidence" value="ECO:0007669"/>
    <property type="project" value="UniProtKB-UniRule"/>
</dbReference>
<dbReference type="PRINTS" id="PR01662">
    <property type="entry name" value="MCMPROTEIN6"/>
</dbReference>
<proteinExistence type="inferred from homology"/>
<dbReference type="GO" id="GO:0043596">
    <property type="term" value="C:nuclear replication fork"/>
    <property type="evidence" value="ECO:0007669"/>
    <property type="project" value="UniProtKB-ARBA"/>
</dbReference>
<dbReference type="SUPFAM" id="SSF52540">
    <property type="entry name" value="P-loop containing nucleoside triphosphate hydrolases"/>
    <property type="match status" value="1"/>
</dbReference>
<evidence type="ECO:0000256" key="1">
    <source>
        <dbReference type="ARBA" id="ARBA00004123"/>
    </source>
</evidence>
<dbReference type="GO" id="GO:0006279">
    <property type="term" value="P:premeiotic DNA replication"/>
    <property type="evidence" value="ECO:0007669"/>
    <property type="project" value="UniProtKB-ARBA"/>
</dbReference>
<dbReference type="STRING" id="993615.L2GM36"/>
<keyword evidence="3 11" id="KW-0235">DNA replication</keyword>
<gene>
    <name evidence="13" type="ORF">VICG_01603</name>
</gene>
<dbReference type="Pfam" id="PF17855">
    <property type="entry name" value="MCM_lid"/>
    <property type="match status" value="1"/>
</dbReference>
<sequence length="715" mass="80689">MQYSLEDDFYNFLNESRGLPERLQEVADANKETFFIDLDDVRDASSQLFTEIHKDFIHKHELLNGIFKSYCLKNIERPLEVGFKNSGNRLKIRELRSDVLGDLVSFSGTVTRTTQVRPELHAGVFICRDCKSVIRDVRQEYKYTEPLFCPNHLCTNRRRFEVDLSESQFSNWQRIHVQENTEEVPNGCLPRSIDVVVRNELCEQIKPGASHIFTGYLVVVPDAVQVKLPSQKSVVAADGVADEKQKRSTGSKEMSYKLCFFCIYADIYIENDGFTNDELAVVRRMLSTPDLYNKLSESLFPTIHGHSNIKSAILLMLVGGVSKTKDIRLRGDINILLVGDPGTAKSQFLKQTSALNPRSIYTSGKSSSAAGLTAAVVKDGETGEFTIEAGALMLSDLGVCCIDEFDKMTYKDQVSIHEAMEQQTITISKAGINATLNSRTSILAAANPIRGRYDKRKTLRQNVNLSAPIMSRFDLYFVLIDDPEPENDRNISRHILQNHLVYNGSDRFGSGHSPDTSLSSSVLRPFSVEEVKLFIRYVKDKMPVLTAESKKELIDKYVLLRQDSLVNTNNYRMTVRHLESLIRLSEALAKIHNESEVSPQYILEAFRLLKSSLVEIKSEDVVLTAVDSLESYSLPGKDLAKITNTLIYLLKSGTNIGKDELVSRYLLLVEESLGTIAVYENEKLKCEKVIDFLIGHEGVLFEMDGVVHIHPNYDY</sequence>
<evidence type="ECO:0000256" key="10">
    <source>
        <dbReference type="RuleBase" id="RU004070"/>
    </source>
</evidence>
<evidence type="ECO:0000313" key="13">
    <source>
        <dbReference type="EMBL" id="ELA41362.1"/>
    </source>
</evidence>
<dbReference type="Pfam" id="PF17207">
    <property type="entry name" value="MCM_OB"/>
    <property type="match status" value="1"/>
</dbReference>
<keyword evidence="11" id="KW-0131">Cell cycle</keyword>
<dbReference type="GO" id="GO:0005524">
    <property type="term" value="F:ATP binding"/>
    <property type="evidence" value="ECO:0007669"/>
    <property type="project" value="UniProtKB-UniRule"/>
</dbReference>
<dbReference type="RefSeq" id="XP_007605048.1">
    <property type="nucleotide sequence ID" value="XM_007604986.1"/>
</dbReference>